<dbReference type="Proteomes" id="UP001501867">
    <property type="component" value="Unassembled WGS sequence"/>
</dbReference>
<accession>A0ABN0VH94</accession>
<name>A0ABN0VH94_9ACTN</name>
<dbReference type="EMBL" id="BAAABV010000021">
    <property type="protein sequence ID" value="GAA0301136.1"/>
    <property type="molecule type" value="Genomic_DNA"/>
</dbReference>
<organism evidence="1 2">
    <name type="scientific">Streptomyces polychromogenes</name>
    <dbReference type="NCBI Taxonomy" id="67342"/>
    <lineage>
        <taxon>Bacteria</taxon>
        <taxon>Bacillati</taxon>
        <taxon>Actinomycetota</taxon>
        <taxon>Actinomycetes</taxon>
        <taxon>Kitasatosporales</taxon>
        <taxon>Streptomycetaceae</taxon>
        <taxon>Streptomyces</taxon>
    </lineage>
</organism>
<evidence type="ECO:0000313" key="1">
    <source>
        <dbReference type="EMBL" id="GAA0301136.1"/>
    </source>
</evidence>
<comment type="caution">
    <text evidence="1">The sequence shown here is derived from an EMBL/GenBank/DDBJ whole genome shotgun (WGS) entry which is preliminary data.</text>
</comment>
<evidence type="ECO:0008006" key="3">
    <source>
        <dbReference type="Google" id="ProtNLM"/>
    </source>
</evidence>
<evidence type="ECO:0000313" key="2">
    <source>
        <dbReference type="Proteomes" id="UP001501867"/>
    </source>
</evidence>
<gene>
    <name evidence="1" type="ORF">GCM10010302_44630</name>
</gene>
<keyword evidence="2" id="KW-1185">Reference proteome</keyword>
<proteinExistence type="predicted"/>
<protein>
    <recommendedName>
        <fullName evidence="3">Secreted protein</fullName>
    </recommendedName>
</protein>
<reference evidence="1 2" key="1">
    <citation type="journal article" date="2019" name="Int. J. Syst. Evol. Microbiol.">
        <title>The Global Catalogue of Microorganisms (GCM) 10K type strain sequencing project: providing services to taxonomists for standard genome sequencing and annotation.</title>
        <authorList>
            <consortium name="The Broad Institute Genomics Platform"/>
            <consortium name="The Broad Institute Genome Sequencing Center for Infectious Disease"/>
            <person name="Wu L."/>
            <person name="Ma J."/>
        </authorList>
    </citation>
    <scope>NUCLEOTIDE SEQUENCE [LARGE SCALE GENOMIC DNA]</scope>
    <source>
        <strain evidence="1 2">JCM 4505</strain>
    </source>
</reference>
<sequence length="150" mass="16527">MSAVVGALIATASAALLDRTRWRRERDDRLLAARRVLYADYLAALSQARNAFRGLARDPDMDPGERARCARESFAPCCGVRYQMSITAASTVVTASEYAFRRLRDVRDLAARGVLAEDAAYADGRTECEAALTRLRAAMRRDLGAEPVRS</sequence>